<dbReference type="EMBL" id="LAZR01000069">
    <property type="protein sequence ID" value="KKN95568.1"/>
    <property type="molecule type" value="Genomic_DNA"/>
</dbReference>
<accession>A0A0F9XTF8</accession>
<comment type="caution">
    <text evidence="2">The sequence shown here is derived from an EMBL/GenBank/DDBJ whole genome shotgun (WGS) entry which is preliminary data.</text>
</comment>
<dbReference type="InterPro" id="IPR025643">
    <property type="entry name" value="R2K_3"/>
</dbReference>
<gene>
    <name evidence="2" type="ORF">LCGC14_0174360</name>
</gene>
<proteinExistence type="predicted"/>
<dbReference type="AlphaFoldDB" id="A0A0F9XTF8"/>
<sequence>MRDEMNNLSIQSSMLKWYPLTKEVKVNQPRTEMLELTWEEARSGEDYFARSVQNKIIKWFNTLDFDFPVFIRTDLSSCKHQFEDTCFVKSKEDFPEHLNELIVGNRLLDIMGIPFKAIVVREFITLDSRFKSFNGMPFAPEIRLFYRDGKYLCHHNYWPIESLWGQDGVNWKKHYDDIDQVIKAEAEDVKKEAKKIASVLKGYWSIDFAKAIDGSWYFVDAAIGDISFHMTH</sequence>
<evidence type="ECO:0000259" key="1">
    <source>
        <dbReference type="Pfam" id="PF14243"/>
    </source>
</evidence>
<dbReference type="Pfam" id="PF14243">
    <property type="entry name" value="R2K_3"/>
    <property type="match status" value="1"/>
</dbReference>
<reference evidence="2" key="1">
    <citation type="journal article" date="2015" name="Nature">
        <title>Complex archaea that bridge the gap between prokaryotes and eukaryotes.</title>
        <authorList>
            <person name="Spang A."/>
            <person name="Saw J.H."/>
            <person name="Jorgensen S.L."/>
            <person name="Zaremba-Niedzwiedzka K."/>
            <person name="Martijn J."/>
            <person name="Lind A.E."/>
            <person name="van Eijk R."/>
            <person name="Schleper C."/>
            <person name="Guy L."/>
            <person name="Ettema T.J."/>
        </authorList>
    </citation>
    <scope>NUCLEOTIDE SEQUENCE</scope>
</reference>
<feature type="domain" description="ATP-grasp" evidence="1">
    <location>
        <begin position="67"/>
        <end position="221"/>
    </location>
</feature>
<organism evidence="2">
    <name type="scientific">marine sediment metagenome</name>
    <dbReference type="NCBI Taxonomy" id="412755"/>
    <lineage>
        <taxon>unclassified sequences</taxon>
        <taxon>metagenomes</taxon>
        <taxon>ecological metagenomes</taxon>
    </lineage>
</organism>
<evidence type="ECO:0000313" key="2">
    <source>
        <dbReference type="EMBL" id="KKN95568.1"/>
    </source>
</evidence>
<name>A0A0F9XTF8_9ZZZZ</name>
<protein>
    <recommendedName>
        <fullName evidence="1">ATP-grasp domain-containing protein</fullName>
    </recommendedName>
</protein>